<evidence type="ECO:0000313" key="3">
    <source>
        <dbReference type="Proteomes" id="UP001141806"/>
    </source>
</evidence>
<name>A0A9Q0QZ55_9MAGN</name>
<dbReference type="OrthoDB" id="766568at2759"/>
<feature type="chain" id="PRO_5040439647" description="Transmembrane protein" evidence="1">
    <location>
        <begin position="28"/>
        <end position="171"/>
    </location>
</feature>
<feature type="signal peptide" evidence="1">
    <location>
        <begin position="1"/>
        <end position="27"/>
    </location>
</feature>
<dbReference type="Proteomes" id="UP001141806">
    <property type="component" value="Unassembled WGS sequence"/>
</dbReference>
<accession>A0A9Q0QZ55</accession>
<evidence type="ECO:0008006" key="4">
    <source>
        <dbReference type="Google" id="ProtNLM"/>
    </source>
</evidence>
<evidence type="ECO:0000256" key="1">
    <source>
        <dbReference type="SAM" id="SignalP"/>
    </source>
</evidence>
<dbReference type="SUPFAM" id="SSF141562">
    <property type="entry name" value="At5g01610-like"/>
    <property type="match status" value="1"/>
</dbReference>
<protein>
    <recommendedName>
        <fullName evidence="4">Transmembrane protein</fullName>
    </recommendedName>
</protein>
<dbReference type="InterPro" id="IPR007493">
    <property type="entry name" value="DUF538"/>
</dbReference>
<evidence type="ECO:0000313" key="2">
    <source>
        <dbReference type="EMBL" id="KAJ4977069.1"/>
    </source>
</evidence>
<comment type="caution">
    <text evidence="2">The sequence shown here is derived from an EMBL/GenBank/DDBJ whole genome shotgun (WGS) entry which is preliminary data.</text>
</comment>
<reference evidence="2" key="1">
    <citation type="journal article" date="2023" name="Plant J.">
        <title>The genome of the king protea, Protea cynaroides.</title>
        <authorList>
            <person name="Chang J."/>
            <person name="Duong T.A."/>
            <person name="Schoeman C."/>
            <person name="Ma X."/>
            <person name="Roodt D."/>
            <person name="Barker N."/>
            <person name="Li Z."/>
            <person name="Van de Peer Y."/>
            <person name="Mizrachi E."/>
        </authorList>
    </citation>
    <scope>NUCLEOTIDE SEQUENCE</scope>
    <source>
        <tissue evidence="2">Young leaves</tissue>
    </source>
</reference>
<dbReference type="Pfam" id="PF04398">
    <property type="entry name" value="DUF538"/>
    <property type="match status" value="1"/>
</dbReference>
<dbReference type="EMBL" id="JAMYWD010000003">
    <property type="protein sequence ID" value="KAJ4977069.1"/>
    <property type="molecule type" value="Genomic_DNA"/>
</dbReference>
<sequence length="171" mass="19046">MAVQQSRLTAFLMLLGILMVVLPLAHCDPIHDLLRDNGLPAGLLPKAVKSYTLHENGLLEVFLDRPCLAKYEDRVYFESVVKGNLSYGELVGLEGLSQKELFLWLPVKGIVVDDPSSGVILFDIGVAHKQLSLSLFDDPPDCEPKVHGTQSFRSGILQMDDRKQKGFEDQR</sequence>
<keyword evidence="3" id="KW-1185">Reference proteome</keyword>
<dbReference type="PANTHER" id="PTHR31676:SF151">
    <property type="entry name" value="DUF538 FAMILY PROTEIN"/>
    <property type="match status" value="1"/>
</dbReference>
<dbReference type="FunFam" id="2.30.240.10:FF:000002">
    <property type="entry name" value="Uncharacterized protein At3g07460"/>
    <property type="match status" value="1"/>
</dbReference>
<dbReference type="PANTHER" id="PTHR31676">
    <property type="entry name" value="T31J12.3 PROTEIN-RELATED"/>
    <property type="match status" value="1"/>
</dbReference>
<proteinExistence type="predicted"/>
<dbReference type="InterPro" id="IPR036758">
    <property type="entry name" value="At5g01610-like"/>
</dbReference>
<dbReference type="Gene3D" id="2.30.240.10">
    <property type="entry name" value="At5g01610-like"/>
    <property type="match status" value="1"/>
</dbReference>
<keyword evidence="1" id="KW-0732">Signal</keyword>
<gene>
    <name evidence="2" type="ORF">NE237_002175</name>
</gene>
<organism evidence="2 3">
    <name type="scientific">Protea cynaroides</name>
    <dbReference type="NCBI Taxonomy" id="273540"/>
    <lineage>
        <taxon>Eukaryota</taxon>
        <taxon>Viridiplantae</taxon>
        <taxon>Streptophyta</taxon>
        <taxon>Embryophyta</taxon>
        <taxon>Tracheophyta</taxon>
        <taxon>Spermatophyta</taxon>
        <taxon>Magnoliopsida</taxon>
        <taxon>Proteales</taxon>
        <taxon>Proteaceae</taxon>
        <taxon>Protea</taxon>
    </lineage>
</organism>
<dbReference type="AlphaFoldDB" id="A0A9Q0QZ55"/>